<organism evidence="3 4">
    <name type="scientific">Tritrichomonas foetus</name>
    <dbReference type="NCBI Taxonomy" id="1144522"/>
    <lineage>
        <taxon>Eukaryota</taxon>
        <taxon>Metamonada</taxon>
        <taxon>Parabasalia</taxon>
        <taxon>Tritrichomonadida</taxon>
        <taxon>Tritrichomonadidae</taxon>
        <taxon>Tritrichomonas</taxon>
    </lineage>
</organism>
<protein>
    <submittedName>
        <fullName evidence="3">Uncharacterized protein</fullName>
    </submittedName>
</protein>
<keyword evidence="1" id="KW-0175">Coiled coil</keyword>
<dbReference type="Proteomes" id="UP000179807">
    <property type="component" value="Unassembled WGS sequence"/>
</dbReference>
<reference evidence="3" key="1">
    <citation type="submission" date="2016-10" db="EMBL/GenBank/DDBJ databases">
        <authorList>
            <person name="Benchimol M."/>
            <person name="Almeida L.G."/>
            <person name="Vasconcelos A.T."/>
            <person name="Perreira-Neves A."/>
            <person name="Rosa I.A."/>
            <person name="Tasca T."/>
            <person name="Bogo M.R."/>
            <person name="de Souza W."/>
        </authorList>
    </citation>
    <scope>NUCLEOTIDE SEQUENCE [LARGE SCALE GENOMIC DNA]</scope>
    <source>
        <strain evidence="3">K</strain>
    </source>
</reference>
<evidence type="ECO:0000256" key="2">
    <source>
        <dbReference type="SAM" id="MobiDB-lite"/>
    </source>
</evidence>
<name>A0A1J4JSY4_9EUKA</name>
<evidence type="ECO:0000313" key="4">
    <source>
        <dbReference type="Proteomes" id="UP000179807"/>
    </source>
</evidence>
<accession>A0A1J4JSY4</accession>
<keyword evidence="4" id="KW-1185">Reference proteome</keyword>
<feature type="coiled-coil region" evidence="1">
    <location>
        <begin position="127"/>
        <end position="165"/>
    </location>
</feature>
<evidence type="ECO:0000313" key="3">
    <source>
        <dbReference type="EMBL" id="OHT00638.1"/>
    </source>
</evidence>
<gene>
    <name evidence="3" type="ORF">TRFO_32665</name>
</gene>
<dbReference type="VEuPathDB" id="TrichDB:TRFO_32665"/>
<feature type="coiled-coil region" evidence="1">
    <location>
        <begin position="4"/>
        <end position="36"/>
    </location>
</feature>
<feature type="region of interest" description="Disordered" evidence="2">
    <location>
        <begin position="168"/>
        <end position="188"/>
    </location>
</feature>
<evidence type="ECO:0000256" key="1">
    <source>
        <dbReference type="SAM" id="Coils"/>
    </source>
</evidence>
<sequence length="188" mass="22512">MQENYNNKRKYLQLLREKEKAEEEKLEHELKDQLLDFGSHVPTSLPLEYSKFTNKVLDTRVREHRSAQIRKYDDAAALRGEALKKEKQELEQLSERFTRSFKLQRQYLLKKQDERRESFKILWKRKMEKNEQDCARTMAEKKQAVENLERELAEARRACGKEVNRIRNNERLVSTPVASKPASSPRKY</sequence>
<proteinExistence type="predicted"/>
<dbReference type="AlphaFoldDB" id="A0A1J4JSY4"/>
<comment type="caution">
    <text evidence="3">The sequence shown here is derived from an EMBL/GenBank/DDBJ whole genome shotgun (WGS) entry which is preliminary data.</text>
</comment>
<dbReference type="RefSeq" id="XP_068353774.1">
    <property type="nucleotide sequence ID" value="XM_068508622.1"/>
</dbReference>
<dbReference type="GeneID" id="94843326"/>
<dbReference type="EMBL" id="MLAK01000946">
    <property type="protein sequence ID" value="OHT00638.1"/>
    <property type="molecule type" value="Genomic_DNA"/>
</dbReference>